<dbReference type="STRING" id="1121895.GCA_000378485_02458"/>
<feature type="signal peptide" evidence="1">
    <location>
        <begin position="1"/>
        <end position="19"/>
    </location>
</feature>
<dbReference type="eggNOG" id="ENOG5032ZBN">
    <property type="taxonomic scope" value="Bacteria"/>
</dbReference>
<dbReference type="EMBL" id="JRLX01000019">
    <property type="protein sequence ID" value="KGO85583.1"/>
    <property type="molecule type" value="Genomic_DNA"/>
</dbReference>
<gene>
    <name evidence="2" type="ORF">Q765_15345</name>
</gene>
<dbReference type="Proteomes" id="UP000030152">
    <property type="component" value="Unassembled WGS sequence"/>
</dbReference>
<dbReference type="Gene3D" id="2.40.128.220">
    <property type="match status" value="1"/>
</dbReference>
<evidence type="ECO:0000256" key="1">
    <source>
        <dbReference type="SAM" id="SignalP"/>
    </source>
</evidence>
<dbReference type="InterPro" id="IPR024404">
    <property type="entry name" value="Lipid-bd_put"/>
</dbReference>
<name>A0A0A2M297_9FLAO</name>
<evidence type="ECO:0000313" key="2">
    <source>
        <dbReference type="EMBL" id="KGO85583.1"/>
    </source>
</evidence>
<dbReference type="Pfam" id="PF12888">
    <property type="entry name" value="Lipid_bd"/>
    <property type="match status" value="1"/>
</dbReference>
<sequence length="171" mass="18666">MTKLNIKKIIVALFAIATAVSCDNQGYDDYNPGSTPTQALNGEWFIDISDADGNVLAQHTLHKTYDTNDGDGTMYLSDRIGPGADDFSGYYLESKVQTNVPNFTFSANDVENAADGTRVTITNGKIIKGAGHSRTGVVTDSIYFEGEFDYDPGNKIIFAGHRRTGFNEDEF</sequence>
<dbReference type="AlphaFoldDB" id="A0A0A2M297"/>
<dbReference type="InterPro" id="IPR038668">
    <property type="entry name" value="Lipid-bd_sf"/>
</dbReference>
<organism evidence="2 3">
    <name type="scientific">Flavobacterium rivuli WB 3.3-2 = DSM 21788</name>
    <dbReference type="NCBI Taxonomy" id="1121895"/>
    <lineage>
        <taxon>Bacteria</taxon>
        <taxon>Pseudomonadati</taxon>
        <taxon>Bacteroidota</taxon>
        <taxon>Flavobacteriia</taxon>
        <taxon>Flavobacteriales</taxon>
        <taxon>Flavobacteriaceae</taxon>
        <taxon>Flavobacterium</taxon>
    </lineage>
</organism>
<evidence type="ECO:0008006" key="4">
    <source>
        <dbReference type="Google" id="ProtNLM"/>
    </source>
</evidence>
<comment type="caution">
    <text evidence="2">The sequence shown here is derived from an EMBL/GenBank/DDBJ whole genome shotgun (WGS) entry which is preliminary data.</text>
</comment>
<reference evidence="2 3" key="1">
    <citation type="submission" date="2013-09" db="EMBL/GenBank/DDBJ databases">
        <authorList>
            <person name="Zeng Z."/>
            <person name="Chen C."/>
        </authorList>
    </citation>
    <scope>NUCLEOTIDE SEQUENCE [LARGE SCALE GENOMIC DNA]</scope>
    <source>
        <strain evidence="2 3">WB 3.3-2</strain>
    </source>
</reference>
<dbReference type="OrthoDB" id="851990at2"/>
<dbReference type="PROSITE" id="PS51257">
    <property type="entry name" value="PROKAR_LIPOPROTEIN"/>
    <property type="match status" value="1"/>
</dbReference>
<keyword evidence="1" id="KW-0732">Signal</keyword>
<evidence type="ECO:0000313" key="3">
    <source>
        <dbReference type="Proteomes" id="UP000030152"/>
    </source>
</evidence>
<keyword evidence="3" id="KW-1185">Reference proteome</keyword>
<dbReference type="RefSeq" id="WP_020213625.1">
    <property type="nucleotide sequence ID" value="NZ_JRLX01000019.1"/>
</dbReference>
<protein>
    <recommendedName>
        <fullName evidence="4">Lipid-binding hydrolase</fullName>
    </recommendedName>
</protein>
<accession>A0A0A2M297</accession>
<proteinExistence type="predicted"/>
<feature type="chain" id="PRO_5001990792" description="Lipid-binding hydrolase" evidence="1">
    <location>
        <begin position="20"/>
        <end position="171"/>
    </location>
</feature>